<gene>
    <name evidence="3" type="ORF">PHJA_000156600</name>
</gene>
<evidence type="ECO:0000313" key="3">
    <source>
        <dbReference type="EMBL" id="GFP80132.1"/>
    </source>
</evidence>
<feature type="chain" id="PRO_5032957085" description="Bifunctional inhibitor/plant lipid transfer protein/seed storage helical domain-containing protein" evidence="1">
    <location>
        <begin position="26"/>
        <end position="109"/>
    </location>
</feature>
<feature type="domain" description="Bifunctional inhibitor/plant lipid transfer protein/seed storage helical" evidence="2">
    <location>
        <begin position="28"/>
        <end position="109"/>
    </location>
</feature>
<reference evidence="3" key="1">
    <citation type="submission" date="2020-07" db="EMBL/GenBank/DDBJ databases">
        <title>Ethylene signaling mediates host invasion by parasitic plants.</title>
        <authorList>
            <person name="Yoshida S."/>
        </authorList>
    </citation>
    <scope>NUCLEOTIDE SEQUENCE</scope>
    <source>
        <strain evidence="3">Okayama</strain>
    </source>
</reference>
<proteinExistence type="predicted"/>
<dbReference type="AlphaFoldDB" id="A0A830B3J8"/>
<sequence>MTVSHIHHVMLLTILVVGVIDAALGQHPPSTIAESRCWDTANFVVHCSTFIHSLDRNQHAPNKKCCSYAQKIDIAVFCKKFVTGEIFSSDKVVHVARICGNPLPKGSKC</sequence>
<dbReference type="Pfam" id="PF14368">
    <property type="entry name" value="LTP_2"/>
    <property type="match status" value="1"/>
</dbReference>
<feature type="signal peptide" evidence="1">
    <location>
        <begin position="1"/>
        <end position="25"/>
    </location>
</feature>
<dbReference type="InterPro" id="IPR016140">
    <property type="entry name" value="Bifunc_inhib/LTP/seed_store"/>
</dbReference>
<organism evidence="3 4">
    <name type="scientific">Phtheirospermum japonicum</name>
    <dbReference type="NCBI Taxonomy" id="374723"/>
    <lineage>
        <taxon>Eukaryota</taxon>
        <taxon>Viridiplantae</taxon>
        <taxon>Streptophyta</taxon>
        <taxon>Embryophyta</taxon>
        <taxon>Tracheophyta</taxon>
        <taxon>Spermatophyta</taxon>
        <taxon>Magnoliopsida</taxon>
        <taxon>eudicotyledons</taxon>
        <taxon>Gunneridae</taxon>
        <taxon>Pentapetalae</taxon>
        <taxon>asterids</taxon>
        <taxon>lamiids</taxon>
        <taxon>Lamiales</taxon>
        <taxon>Orobanchaceae</taxon>
        <taxon>Orobanchaceae incertae sedis</taxon>
        <taxon>Phtheirospermum</taxon>
    </lineage>
</organism>
<keyword evidence="1" id="KW-0732">Signal</keyword>
<dbReference type="PANTHER" id="PTHR33286">
    <property type="entry name" value="BIFUNCTIONAL INHIBITOR/LIPID-TRANSFER PROTEIN/SEED STORAGE 2S ALBUMIN SUPERFAMILY PROTEIN"/>
    <property type="match status" value="1"/>
</dbReference>
<accession>A0A830B3J8</accession>
<dbReference type="Gene3D" id="1.10.110.10">
    <property type="entry name" value="Plant lipid-transfer and hydrophobic proteins"/>
    <property type="match status" value="1"/>
</dbReference>
<protein>
    <recommendedName>
        <fullName evidence="2">Bifunctional inhibitor/plant lipid transfer protein/seed storage helical domain-containing protein</fullName>
    </recommendedName>
</protein>
<dbReference type="PANTHER" id="PTHR33286:SF1">
    <property type="entry name" value="OS01G0800600 PROTEIN"/>
    <property type="match status" value="1"/>
</dbReference>
<evidence type="ECO:0000313" key="4">
    <source>
        <dbReference type="Proteomes" id="UP000653305"/>
    </source>
</evidence>
<name>A0A830B3J8_9LAMI</name>
<dbReference type="OrthoDB" id="653734at2759"/>
<evidence type="ECO:0000256" key="1">
    <source>
        <dbReference type="SAM" id="SignalP"/>
    </source>
</evidence>
<evidence type="ECO:0000259" key="2">
    <source>
        <dbReference type="Pfam" id="PF14368"/>
    </source>
</evidence>
<dbReference type="Proteomes" id="UP000653305">
    <property type="component" value="Unassembled WGS sequence"/>
</dbReference>
<comment type="caution">
    <text evidence="3">The sequence shown here is derived from an EMBL/GenBank/DDBJ whole genome shotgun (WGS) entry which is preliminary data.</text>
</comment>
<keyword evidence="4" id="KW-1185">Reference proteome</keyword>
<dbReference type="EMBL" id="BMAC01000016">
    <property type="protein sequence ID" value="GFP80132.1"/>
    <property type="molecule type" value="Genomic_DNA"/>
</dbReference>
<dbReference type="InterPro" id="IPR036312">
    <property type="entry name" value="Bifun_inhib/LTP/seed_sf"/>
</dbReference>